<feature type="compositionally biased region" description="Polar residues" evidence="1">
    <location>
        <begin position="190"/>
        <end position="199"/>
    </location>
</feature>
<feature type="compositionally biased region" description="Polar residues" evidence="1">
    <location>
        <begin position="633"/>
        <end position="643"/>
    </location>
</feature>
<sequence length="780" mass="79972">MGGVGMGMQNTGTTGLSAMGGISMQNTGVSGVGSTFDYNAPPNPNAVASSGFLPPPDVGGGLMDAGRDGASVGGVSPGGSYINSTNNNSYQPPPPTVTSPGGLASSQGGYNPPEGLPPGAGAGTGPNSSSSYAYPGAAPQEELWNPTEDPILPLSSTGLGIDGGTEGPKGGKFATFPVRGRGYSLRDESGTAQSENAFASSGGGVSGVEGPASLGAARRKDTSGSDFMAAVLDAGEFGGGRSREGVPPMPTQPGQGQGVSVGIGSAFSSKQQERDRERERARQAEVEEAAPAYRDYEPTSHSQVPFEPYAAPSGPPPGAAPPVVGGVWMGGGESREEAQGSTLRAPGTPSLSVEEEGGGDRRSTTLSEDISLAYMSIGIDEPPPIEGEGEKERQARLSKHVRFGDDSVFEEQAPEPPYMKRKESNSSIGTGRSRRVAPPTMSPVEDERALNAAAAREVSRELDALNFPQPPAPQVQVQNDGQWEFANTSPSREPAYGGSPPKARGDYLVSSPQNQYNPPLPSPIANANQYVAPLSPLNREPSPLIPPAAPFSRKATLDTTVAPGGLAGIGAGHQNTPSWDGSAPGPAQPAPFAPGHHSTPSWALSPASPADGSGSPISGSPRLETPYRAPIANRSTSSLNTQVPPGARTISAAAFRRPIKTASSSDLADTSPLAPKKRLPASPYPQARTTGSGLRDASPQPPPPPQQQQHQEDDSYDYISAYTNGGRDSQAFHDDGAGSPMAADFDYGRLGKVGVVGGPPTSPGYSEGRFATDLDPNGLR</sequence>
<feature type="compositionally biased region" description="Low complexity" evidence="1">
    <location>
        <begin position="125"/>
        <end position="139"/>
    </location>
</feature>
<feature type="compositionally biased region" description="Polar residues" evidence="1">
    <location>
        <begin position="479"/>
        <end position="491"/>
    </location>
</feature>
<feature type="compositionally biased region" description="Basic and acidic residues" evidence="1">
    <location>
        <begin position="271"/>
        <end position="285"/>
    </location>
</feature>
<feature type="compositionally biased region" description="Low complexity" evidence="1">
    <location>
        <begin position="603"/>
        <end position="621"/>
    </location>
</feature>
<comment type="caution">
    <text evidence="2">The sequence shown here is derived from an EMBL/GenBank/DDBJ whole genome shotgun (WGS) entry which is preliminary data.</text>
</comment>
<dbReference type="AlphaFoldDB" id="A0AAD6TBK5"/>
<reference evidence="2" key="1">
    <citation type="submission" date="2023-03" db="EMBL/GenBank/DDBJ databases">
        <title>Massive genome expansion in bonnet fungi (Mycena s.s.) driven by repeated elements and novel gene families across ecological guilds.</title>
        <authorList>
            <consortium name="Lawrence Berkeley National Laboratory"/>
            <person name="Harder C.B."/>
            <person name="Miyauchi S."/>
            <person name="Viragh M."/>
            <person name="Kuo A."/>
            <person name="Thoen E."/>
            <person name="Andreopoulos B."/>
            <person name="Lu D."/>
            <person name="Skrede I."/>
            <person name="Drula E."/>
            <person name="Henrissat B."/>
            <person name="Morin E."/>
            <person name="Kohler A."/>
            <person name="Barry K."/>
            <person name="LaButti K."/>
            <person name="Morin E."/>
            <person name="Salamov A."/>
            <person name="Lipzen A."/>
            <person name="Mereny Z."/>
            <person name="Hegedus B."/>
            <person name="Baldrian P."/>
            <person name="Stursova M."/>
            <person name="Weitz H."/>
            <person name="Taylor A."/>
            <person name="Grigoriev I.V."/>
            <person name="Nagy L.G."/>
            <person name="Martin F."/>
            <person name="Kauserud H."/>
        </authorList>
    </citation>
    <scope>NUCLEOTIDE SEQUENCE</scope>
    <source>
        <strain evidence="2">CBHHK200</strain>
    </source>
</reference>
<feature type="region of interest" description="Disordered" evidence="1">
    <location>
        <begin position="42"/>
        <end position="223"/>
    </location>
</feature>
<keyword evidence="3" id="KW-1185">Reference proteome</keyword>
<feature type="region of interest" description="Disordered" evidence="1">
    <location>
        <begin position="758"/>
        <end position="780"/>
    </location>
</feature>
<evidence type="ECO:0000313" key="3">
    <source>
        <dbReference type="Proteomes" id="UP001218188"/>
    </source>
</evidence>
<dbReference type="EMBL" id="JARJCM010000019">
    <property type="protein sequence ID" value="KAJ7040947.1"/>
    <property type="molecule type" value="Genomic_DNA"/>
</dbReference>
<feature type="region of interest" description="Disordered" evidence="1">
    <location>
        <begin position="236"/>
        <end position="524"/>
    </location>
</feature>
<organism evidence="2 3">
    <name type="scientific">Mycena alexandri</name>
    <dbReference type="NCBI Taxonomy" id="1745969"/>
    <lineage>
        <taxon>Eukaryota</taxon>
        <taxon>Fungi</taxon>
        <taxon>Dikarya</taxon>
        <taxon>Basidiomycota</taxon>
        <taxon>Agaricomycotina</taxon>
        <taxon>Agaricomycetes</taxon>
        <taxon>Agaricomycetidae</taxon>
        <taxon>Agaricales</taxon>
        <taxon>Marasmiineae</taxon>
        <taxon>Mycenaceae</taxon>
        <taxon>Mycena</taxon>
    </lineage>
</organism>
<feature type="compositionally biased region" description="Polar residues" evidence="1">
    <location>
        <begin position="81"/>
        <end position="90"/>
    </location>
</feature>
<evidence type="ECO:0000256" key="1">
    <source>
        <dbReference type="SAM" id="MobiDB-lite"/>
    </source>
</evidence>
<evidence type="ECO:0000313" key="2">
    <source>
        <dbReference type="EMBL" id="KAJ7040947.1"/>
    </source>
</evidence>
<feature type="compositionally biased region" description="Gly residues" evidence="1">
    <location>
        <begin position="160"/>
        <end position="170"/>
    </location>
</feature>
<proteinExistence type="predicted"/>
<name>A0AAD6TBK5_9AGAR</name>
<protein>
    <submittedName>
        <fullName evidence="2">Uncharacterized protein</fullName>
    </submittedName>
</protein>
<dbReference type="Proteomes" id="UP001218188">
    <property type="component" value="Unassembled WGS sequence"/>
</dbReference>
<feature type="region of interest" description="Disordered" evidence="1">
    <location>
        <begin position="562"/>
        <end position="737"/>
    </location>
</feature>
<gene>
    <name evidence="2" type="ORF">C8F04DRAFT_1081095</name>
</gene>
<accession>A0AAD6TBK5</accession>